<keyword evidence="2" id="KW-1185">Reference proteome</keyword>
<protein>
    <submittedName>
        <fullName evidence="1">Uncharacterized protein</fullName>
    </submittedName>
</protein>
<gene>
    <name evidence="1" type="ORF">HPB50_001391</name>
</gene>
<name>A0ACB7RZS6_HYAAI</name>
<sequence>MFGRTEDGVEPKNVGASTSHSNSTVSSTSWSTSSSSSSESERTDGLGRLKVTTRRPGFHRLELHELLEIRQMQAEARRAADAAAHGDGADSALDSSTTCAFPLLQPAQGTQNAQERARSNVLVMPANWHMNPKCKTILQTTAVFCVFAFVLCVGATLWTRVMDRGILYSTSRTSYAKHEDLPFFSDCDQWACHEYMSAIEHSINRSQDPCRNFYRFVCDGWKHQHHLLSVVDAAEDAMYGRALKAIEWSSKGGSGQYFSAQSTLNVESRVAGFAKSCMELAQSSLPELRKFMAERHLPWPKTSR</sequence>
<comment type="caution">
    <text evidence="1">The sequence shown here is derived from an EMBL/GenBank/DDBJ whole genome shotgun (WGS) entry which is preliminary data.</text>
</comment>
<evidence type="ECO:0000313" key="1">
    <source>
        <dbReference type="EMBL" id="KAH6927296.1"/>
    </source>
</evidence>
<evidence type="ECO:0000313" key="2">
    <source>
        <dbReference type="Proteomes" id="UP000821845"/>
    </source>
</evidence>
<dbReference type="EMBL" id="CM023486">
    <property type="protein sequence ID" value="KAH6927296.1"/>
    <property type="molecule type" value="Genomic_DNA"/>
</dbReference>
<dbReference type="Proteomes" id="UP000821845">
    <property type="component" value="Chromosome 6"/>
</dbReference>
<proteinExistence type="predicted"/>
<reference evidence="1" key="1">
    <citation type="submission" date="2020-05" db="EMBL/GenBank/DDBJ databases">
        <title>Large-scale comparative analyses of tick genomes elucidate their genetic diversity and vector capacities.</title>
        <authorList>
            <person name="Jia N."/>
            <person name="Wang J."/>
            <person name="Shi W."/>
            <person name="Du L."/>
            <person name="Sun Y."/>
            <person name="Zhan W."/>
            <person name="Jiang J."/>
            <person name="Wang Q."/>
            <person name="Zhang B."/>
            <person name="Ji P."/>
            <person name="Sakyi L.B."/>
            <person name="Cui X."/>
            <person name="Yuan T."/>
            <person name="Jiang B."/>
            <person name="Yang W."/>
            <person name="Lam T.T.-Y."/>
            <person name="Chang Q."/>
            <person name="Ding S."/>
            <person name="Wang X."/>
            <person name="Zhu J."/>
            <person name="Ruan X."/>
            <person name="Zhao L."/>
            <person name="Wei J."/>
            <person name="Que T."/>
            <person name="Du C."/>
            <person name="Cheng J."/>
            <person name="Dai P."/>
            <person name="Han X."/>
            <person name="Huang E."/>
            <person name="Gao Y."/>
            <person name="Liu J."/>
            <person name="Shao H."/>
            <person name="Ye R."/>
            <person name="Li L."/>
            <person name="Wei W."/>
            <person name="Wang X."/>
            <person name="Wang C."/>
            <person name="Yang T."/>
            <person name="Huo Q."/>
            <person name="Li W."/>
            <person name="Guo W."/>
            <person name="Chen H."/>
            <person name="Zhou L."/>
            <person name="Ni X."/>
            <person name="Tian J."/>
            <person name="Zhou Y."/>
            <person name="Sheng Y."/>
            <person name="Liu T."/>
            <person name="Pan Y."/>
            <person name="Xia L."/>
            <person name="Li J."/>
            <person name="Zhao F."/>
            <person name="Cao W."/>
        </authorList>
    </citation>
    <scope>NUCLEOTIDE SEQUENCE</scope>
    <source>
        <strain evidence="1">Hyas-2018</strain>
    </source>
</reference>
<organism evidence="1 2">
    <name type="scientific">Hyalomma asiaticum</name>
    <name type="common">Tick</name>
    <dbReference type="NCBI Taxonomy" id="266040"/>
    <lineage>
        <taxon>Eukaryota</taxon>
        <taxon>Metazoa</taxon>
        <taxon>Ecdysozoa</taxon>
        <taxon>Arthropoda</taxon>
        <taxon>Chelicerata</taxon>
        <taxon>Arachnida</taxon>
        <taxon>Acari</taxon>
        <taxon>Parasitiformes</taxon>
        <taxon>Ixodida</taxon>
        <taxon>Ixodoidea</taxon>
        <taxon>Ixodidae</taxon>
        <taxon>Hyalomminae</taxon>
        <taxon>Hyalomma</taxon>
    </lineage>
</organism>
<accession>A0ACB7RZS6</accession>